<sequence>MNKLDKKIALVTGVSHSEGIGAAVCRKLAKEGAHIFFLHWEAEENWTRAFQEEIRELGAECNHLEVDLSHADAVNDLLKSVTEQMGLPDIIVNNAAVSQNGGYEELSAKMLDDHYAVNMRSTFLLCTEFARQFKNSSKKKGRIINLTSGQALGPMMDELAYVATKGAISAFTQSLSAEIAHLGITVNAVNPGPTDSGWMNEEIRQHLLPKFKSGRIGVPEDAAKAIAFLASEDADWVTGQILNSEGGFLRD</sequence>
<evidence type="ECO:0000313" key="4">
    <source>
        <dbReference type="Proteomes" id="UP000030403"/>
    </source>
</evidence>
<keyword evidence="2" id="KW-0560">Oxidoreductase</keyword>
<comment type="similarity">
    <text evidence="1">Belongs to the short-chain dehydrogenases/reductases (SDR) family.</text>
</comment>
<dbReference type="InterPro" id="IPR020904">
    <property type="entry name" value="Sc_DH/Rdtase_CS"/>
</dbReference>
<dbReference type="OrthoDB" id="9803333at2"/>
<dbReference type="EMBL" id="AVPF01000038">
    <property type="protein sequence ID" value="KGX85607.1"/>
    <property type="molecule type" value="Genomic_DNA"/>
</dbReference>
<dbReference type="Gene3D" id="3.40.50.720">
    <property type="entry name" value="NAD(P)-binding Rossmann-like Domain"/>
    <property type="match status" value="1"/>
</dbReference>
<dbReference type="Proteomes" id="UP000030403">
    <property type="component" value="Unassembled WGS sequence"/>
</dbReference>
<dbReference type="GO" id="GO:0008206">
    <property type="term" value="P:bile acid metabolic process"/>
    <property type="evidence" value="ECO:0007669"/>
    <property type="project" value="UniProtKB-ARBA"/>
</dbReference>
<evidence type="ECO:0000256" key="2">
    <source>
        <dbReference type="ARBA" id="ARBA00023002"/>
    </source>
</evidence>
<dbReference type="InterPro" id="IPR002347">
    <property type="entry name" value="SDR_fam"/>
</dbReference>
<dbReference type="InterPro" id="IPR036291">
    <property type="entry name" value="NAD(P)-bd_dom_sf"/>
</dbReference>
<keyword evidence="4" id="KW-1185">Reference proteome</keyword>
<reference evidence="3 4" key="1">
    <citation type="submission" date="2013-08" db="EMBL/GenBank/DDBJ databases">
        <authorList>
            <person name="Huang J."/>
            <person name="Wang G."/>
        </authorList>
    </citation>
    <scope>NUCLEOTIDE SEQUENCE [LARGE SCALE GENOMIC DNA]</scope>
    <source>
        <strain evidence="3 4">BH030004</strain>
    </source>
</reference>
<protein>
    <submittedName>
        <fullName evidence="3">3-ketoacyl-ACP reductase</fullName>
    </submittedName>
</protein>
<gene>
    <name evidence="3" type="ORF">N783_14025</name>
</gene>
<dbReference type="eggNOG" id="COG1028">
    <property type="taxonomic scope" value="Bacteria"/>
</dbReference>
<dbReference type="PANTHER" id="PTHR48107:SF7">
    <property type="entry name" value="RE15974P"/>
    <property type="match status" value="1"/>
</dbReference>
<dbReference type="SUPFAM" id="SSF51735">
    <property type="entry name" value="NAD(P)-binding Rossmann-fold domains"/>
    <property type="match status" value="1"/>
</dbReference>
<dbReference type="PRINTS" id="PR00081">
    <property type="entry name" value="GDHRDH"/>
</dbReference>
<dbReference type="STRING" id="1385511.GCA_000425225_00005"/>
<dbReference type="GO" id="GO:0016614">
    <property type="term" value="F:oxidoreductase activity, acting on CH-OH group of donors"/>
    <property type="evidence" value="ECO:0007669"/>
    <property type="project" value="UniProtKB-ARBA"/>
</dbReference>
<comment type="caution">
    <text evidence="3">The sequence shown here is derived from an EMBL/GenBank/DDBJ whole genome shotgun (WGS) entry which is preliminary data.</text>
</comment>
<dbReference type="RefSeq" id="WP_027445103.1">
    <property type="nucleotide sequence ID" value="NZ_AULJ01000001.1"/>
</dbReference>
<proteinExistence type="inferred from homology"/>
<organism evidence="3 4">
    <name type="scientific">Pontibacillus marinus BH030004 = DSM 16465</name>
    <dbReference type="NCBI Taxonomy" id="1385511"/>
    <lineage>
        <taxon>Bacteria</taxon>
        <taxon>Bacillati</taxon>
        <taxon>Bacillota</taxon>
        <taxon>Bacilli</taxon>
        <taxon>Bacillales</taxon>
        <taxon>Bacillaceae</taxon>
        <taxon>Pontibacillus</taxon>
    </lineage>
</organism>
<dbReference type="FunFam" id="3.40.50.720:FF:000084">
    <property type="entry name" value="Short-chain dehydrogenase reductase"/>
    <property type="match status" value="1"/>
</dbReference>
<dbReference type="CDD" id="cd05233">
    <property type="entry name" value="SDR_c"/>
    <property type="match status" value="1"/>
</dbReference>
<dbReference type="PRINTS" id="PR00080">
    <property type="entry name" value="SDRFAMILY"/>
</dbReference>
<accession>A0A0A5HPQ9</accession>
<dbReference type="Pfam" id="PF13561">
    <property type="entry name" value="adh_short_C2"/>
    <property type="match status" value="1"/>
</dbReference>
<name>A0A0A5HPQ9_9BACI</name>
<dbReference type="PROSITE" id="PS00061">
    <property type="entry name" value="ADH_SHORT"/>
    <property type="match status" value="1"/>
</dbReference>
<dbReference type="NCBIfam" id="NF009389">
    <property type="entry name" value="PRK12748.1"/>
    <property type="match status" value="1"/>
</dbReference>
<evidence type="ECO:0000256" key="1">
    <source>
        <dbReference type="ARBA" id="ARBA00006484"/>
    </source>
</evidence>
<dbReference type="AlphaFoldDB" id="A0A0A5HPQ9"/>
<evidence type="ECO:0000313" key="3">
    <source>
        <dbReference type="EMBL" id="KGX85607.1"/>
    </source>
</evidence>
<dbReference type="PANTHER" id="PTHR48107">
    <property type="entry name" value="NADPH-DEPENDENT ALDEHYDE REDUCTASE-LIKE PROTEIN, CHLOROPLASTIC-RELATED"/>
    <property type="match status" value="1"/>
</dbReference>